<gene>
    <name evidence="2" type="ORF">RDI58_013741</name>
</gene>
<feature type="domain" description="DUF4283" evidence="1">
    <location>
        <begin position="2"/>
        <end position="58"/>
    </location>
</feature>
<evidence type="ECO:0000313" key="2">
    <source>
        <dbReference type="EMBL" id="KAK6789941.1"/>
    </source>
</evidence>
<evidence type="ECO:0000313" key="3">
    <source>
        <dbReference type="Proteomes" id="UP001371456"/>
    </source>
</evidence>
<organism evidence="2 3">
    <name type="scientific">Solanum bulbocastanum</name>
    <name type="common">Wild potato</name>
    <dbReference type="NCBI Taxonomy" id="147425"/>
    <lineage>
        <taxon>Eukaryota</taxon>
        <taxon>Viridiplantae</taxon>
        <taxon>Streptophyta</taxon>
        <taxon>Embryophyta</taxon>
        <taxon>Tracheophyta</taxon>
        <taxon>Spermatophyta</taxon>
        <taxon>Magnoliopsida</taxon>
        <taxon>eudicotyledons</taxon>
        <taxon>Gunneridae</taxon>
        <taxon>Pentapetalae</taxon>
        <taxon>asterids</taxon>
        <taxon>lamiids</taxon>
        <taxon>Solanales</taxon>
        <taxon>Solanaceae</taxon>
        <taxon>Solanoideae</taxon>
        <taxon>Solaneae</taxon>
        <taxon>Solanum</taxon>
    </lineage>
</organism>
<keyword evidence="3" id="KW-1185">Reference proteome</keyword>
<dbReference type="AlphaFoldDB" id="A0AAN8YFH7"/>
<proteinExistence type="predicted"/>
<dbReference type="PANTHER" id="PTHR33233">
    <property type="entry name" value="ENDONUCLEASE/EXONUCLEASE/PHOSPHATASE"/>
    <property type="match status" value="1"/>
</dbReference>
<reference evidence="2 3" key="1">
    <citation type="submission" date="2024-02" db="EMBL/GenBank/DDBJ databases">
        <title>de novo genome assembly of Solanum bulbocastanum strain 11H21.</title>
        <authorList>
            <person name="Hosaka A.J."/>
        </authorList>
    </citation>
    <scope>NUCLEOTIDE SEQUENCE [LARGE SCALE GENOMIC DNA]</scope>
    <source>
        <tissue evidence="2">Young leaves</tissue>
    </source>
</reference>
<accession>A0AAN8YFH7</accession>
<name>A0AAN8YFH7_SOLBU</name>
<evidence type="ECO:0000259" key="1">
    <source>
        <dbReference type="Pfam" id="PF14111"/>
    </source>
</evidence>
<protein>
    <recommendedName>
        <fullName evidence="1">DUF4283 domain-containing protein</fullName>
    </recommendedName>
</protein>
<dbReference type="Pfam" id="PF14111">
    <property type="entry name" value="DUF4283"/>
    <property type="match status" value="1"/>
</dbReference>
<dbReference type="InterPro" id="IPR025558">
    <property type="entry name" value="DUF4283"/>
</dbReference>
<dbReference type="Proteomes" id="UP001371456">
    <property type="component" value="Unassembled WGS sequence"/>
</dbReference>
<sequence>MERFILAQGVFSTKPVILVHIDGYFVVRFANEGERDMVLCSGPHYLMRRPIIIEPWVP</sequence>
<dbReference type="PANTHER" id="PTHR33233:SF17">
    <property type="entry name" value="DUF4283 DOMAIN-CONTAINING PROTEIN"/>
    <property type="match status" value="1"/>
</dbReference>
<dbReference type="EMBL" id="JBANQN010000005">
    <property type="protein sequence ID" value="KAK6789941.1"/>
    <property type="molecule type" value="Genomic_DNA"/>
</dbReference>
<comment type="caution">
    <text evidence="2">The sequence shown here is derived from an EMBL/GenBank/DDBJ whole genome shotgun (WGS) entry which is preliminary data.</text>
</comment>